<evidence type="ECO:0000256" key="17">
    <source>
        <dbReference type="PIRSR" id="PIRSR006769-2"/>
    </source>
</evidence>
<feature type="binding site" evidence="17">
    <location>
        <position position="195"/>
    </location>
    <ligand>
        <name>NADP(+)</name>
        <dbReference type="ChEBI" id="CHEBI:58349"/>
    </ligand>
</feature>
<dbReference type="NCBIfam" id="TIGR00326">
    <property type="entry name" value="eubact_ribD"/>
    <property type="match status" value="1"/>
</dbReference>
<sequence length="360" mass="38641">MKNTYMEKALHLAEKALGRTAPNPVVGAVVVNKGEIVGIGYHQKAGSFHAERIALNDAKDKAKGADLYVTLEPCNHYGKTPPCTQAIIEAGIKNVYVSTLDPNPKVSGKGIEKLKENGINVEVGLKEEEAKRLNEFFFKYIQTGLPFVAIKGASSLDGKIATSLGESKWITGEKARNHGHSLRNIYDAIMVGKNTVLSDNPSLNCRISGGRDPVRIVVDSKLSISSDANILNLNSEAKTIIATTTSSEITKQKELAIKAEVIVVNEGDQVNLKKLLEILASKGITSILVEGGATLTGSLFSSNLVDKVYFYKAPLIIGGDKAKGLIGGEGFKHLDKAIKLKDLKVEPFGNDLLISAYVKG</sequence>
<dbReference type="InterPro" id="IPR016192">
    <property type="entry name" value="APOBEC/CMP_deaminase_Zn-bd"/>
</dbReference>
<comment type="cofactor">
    <cofactor evidence="15 18">
        <name>Zn(2+)</name>
        <dbReference type="ChEBI" id="CHEBI:29105"/>
    </cofactor>
    <text evidence="15 18">Binds 1 zinc ion.</text>
</comment>
<dbReference type="PROSITE" id="PS51747">
    <property type="entry name" value="CYT_DCMP_DEAMINASES_2"/>
    <property type="match status" value="1"/>
</dbReference>
<evidence type="ECO:0000256" key="15">
    <source>
        <dbReference type="PIRNR" id="PIRNR006769"/>
    </source>
</evidence>
<evidence type="ECO:0000259" key="19">
    <source>
        <dbReference type="PROSITE" id="PS51747"/>
    </source>
</evidence>
<dbReference type="EC" id="1.1.1.193" evidence="15"/>
<evidence type="ECO:0000256" key="8">
    <source>
        <dbReference type="ARBA" id="ARBA00022801"/>
    </source>
</evidence>
<dbReference type="Proteomes" id="UP000192731">
    <property type="component" value="Unassembled WGS sequence"/>
</dbReference>
<evidence type="ECO:0000256" key="6">
    <source>
        <dbReference type="ARBA" id="ARBA00022619"/>
    </source>
</evidence>
<organism evidence="20 21">
    <name type="scientific">Desulfonispora thiosulfatigenes DSM 11270</name>
    <dbReference type="NCBI Taxonomy" id="656914"/>
    <lineage>
        <taxon>Bacteria</taxon>
        <taxon>Bacillati</taxon>
        <taxon>Bacillota</taxon>
        <taxon>Clostridia</taxon>
        <taxon>Eubacteriales</taxon>
        <taxon>Peptococcaceae</taxon>
        <taxon>Desulfonispora</taxon>
    </lineage>
</organism>
<keyword evidence="9 15" id="KW-0862">Zinc</keyword>
<dbReference type="NCBIfam" id="TIGR00227">
    <property type="entry name" value="ribD_Cterm"/>
    <property type="match status" value="1"/>
</dbReference>
<evidence type="ECO:0000256" key="3">
    <source>
        <dbReference type="ARBA" id="ARBA00004910"/>
    </source>
</evidence>
<dbReference type="GO" id="GO:0050661">
    <property type="term" value="F:NADP binding"/>
    <property type="evidence" value="ECO:0007669"/>
    <property type="project" value="InterPro"/>
</dbReference>
<keyword evidence="21" id="KW-1185">Reference proteome</keyword>
<feature type="binding site" evidence="17">
    <location>
        <position position="220"/>
    </location>
    <ligand>
        <name>NADP(+)</name>
        <dbReference type="ChEBI" id="CHEBI:58349"/>
    </ligand>
</feature>
<proteinExistence type="inferred from homology"/>
<keyword evidence="12" id="KW-0511">Multifunctional enzyme</keyword>
<dbReference type="UniPathway" id="UPA00275">
    <property type="reaction ID" value="UER00401"/>
</dbReference>
<comment type="pathway">
    <text evidence="2 15">Cofactor biosynthesis; riboflavin biosynthesis; 5-amino-6-(D-ribitylamino)uracil from GTP: step 2/4.</text>
</comment>
<feature type="binding site" evidence="17">
    <location>
        <position position="290"/>
    </location>
    <ligand>
        <name>substrate</name>
    </ligand>
</feature>
<dbReference type="EMBL" id="FWWT01000021">
    <property type="protein sequence ID" value="SMB92827.1"/>
    <property type="molecule type" value="Genomic_DNA"/>
</dbReference>
<evidence type="ECO:0000256" key="18">
    <source>
        <dbReference type="PIRSR" id="PIRSR006769-3"/>
    </source>
</evidence>
<dbReference type="GO" id="GO:0008835">
    <property type="term" value="F:diaminohydroxyphosphoribosylaminopyrimidine deaminase activity"/>
    <property type="evidence" value="ECO:0007669"/>
    <property type="project" value="UniProtKB-EC"/>
</dbReference>
<feature type="binding site" evidence="17">
    <location>
        <position position="199"/>
    </location>
    <ligand>
        <name>NADP(+)</name>
        <dbReference type="ChEBI" id="CHEBI:58349"/>
    </ligand>
</feature>
<dbReference type="OrthoDB" id="9800865at2"/>
<dbReference type="EC" id="3.5.4.26" evidence="15"/>
<feature type="binding site" evidence="17">
    <location>
        <position position="206"/>
    </location>
    <ligand>
        <name>substrate</name>
    </ligand>
</feature>
<reference evidence="20 21" key="1">
    <citation type="submission" date="2017-04" db="EMBL/GenBank/DDBJ databases">
        <authorList>
            <person name="Afonso C.L."/>
            <person name="Miller P.J."/>
            <person name="Scott M.A."/>
            <person name="Spackman E."/>
            <person name="Goraichik I."/>
            <person name="Dimitrov K.M."/>
            <person name="Suarez D.L."/>
            <person name="Swayne D.E."/>
        </authorList>
    </citation>
    <scope>NUCLEOTIDE SEQUENCE [LARGE SCALE GENOMIC DNA]</scope>
    <source>
        <strain evidence="20 21">DSM 11270</strain>
    </source>
</reference>
<feature type="binding site" evidence="17">
    <location>
        <position position="203"/>
    </location>
    <ligand>
        <name>substrate</name>
    </ligand>
</feature>
<evidence type="ECO:0000256" key="2">
    <source>
        <dbReference type="ARBA" id="ARBA00004882"/>
    </source>
</evidence>
<gene>
    <name evidence="20" type="ORF">SAMN00017405_2109</name>
</gene>
<comment type="similarity">
    <text evidence="5 15">In the C-terminal section; belongs to the HTP reductase family.</text>
</comment>
<dbReference type="AlphaFoldDB" id="A0A1W1VHH8"/>
<evidence type="ECO:0000256" key="5">
    <source>
        <dbReference type="ARBA" id="ARBA00007417"/>
    </source>
</evidence>
<evidence type="ECO:0000256" key="14">
    <source>
        <dbReference type="ARBA" id="ARBA00049886"/>
    </source>
</evidence>
<feature type="binding site" evidence="17">
    <location>
        <position position="183"/>
    </location>
    <ligand>
        <name>substrate</name>
    </ligand>
</feature>
<dbReference type="RefSeq" id="WP_084053734.1">
    <property type="nucleotide sequence ID" value="NZ_FWWT01000021.1"/>
</dbReference>
<feature type="binding site" evidence="17">
    <location>
        <position position="169"/>
    </location>
    <ligand>
        <name>NADP(+)</name>
        <dbReference type="ChEBI" id="CHEBI:58349"/>
    </ligand>
</feature>
<keyword evidence="6 15" id="KW-0686">Riboflavin biosynthesis</keyword>
<dbReference type="InterPro" id="IPR016193">
    <property type="entry name" value="Cytidine_deaminase-like"/>
</dbReference>
<feature type="binding site" evidence="18">
    <location>
        <position position="83"/>
    </location>
    <ligand>
        <name>Zn(2+)</name>
        <dbReference type="ChEBI" id="CHEBI:29105"/>
        <note>catalytic</note>
    </ligand>
</feature>
<feature type="binding site" evidence="18">
    <location>
        <position position="49"/>
    </location>
    <ligand>
        <name>Zn(2+)</name>
        <dbReference type="ChEBI" id="CHEBI:29105"/>
        <note>catalytic</note>
    </ligand>
</feature>
<comment type="catalytic activity">
    <reaction evidence="14 15">
        <text>2,5-diamino-6-hydroxy-4-(5-phosphoribosylamino)-pyrimidine + H2O + H(+) = 5-amino-6-(5-phospho-D-ribosylamino)uracil + NH4(+)</text>
        <dbReference type="Rhea" id="RHEA:21868"/>
        <dbReference type="ChEBI" id="CHEBI:15377"/>
        <dbReference type="ChEBI" id="CHEBI:15378"/>
        <dbReference type="ChEBI" id="CHEBI:28938"/>
        <dbReference type="ChEBI" id="CHEBI:58453"/>
        <dbReference type="ChEBI" id="CHEBI:58614"/>
        <dbReference type="EC" id="3.5.4.26"/>
    </reaction>
</comment>
<dbReference type="Gene3D" id="3.40.140.10">
    <property type="entry name" value="Cytidine Deaminase, domain 2"/>
    <property type="match status" value="1"/>
</dbReference>
<dbReference type="SUPFAM" id="SSF53927">
    <property type="entry name" value="Cytidine deaminase-like"/>
    <property type="match status" value="1"/>
</dbReference>
<dbReference type="STRING" id="656914.SAMN00017405_2109"/>
<keyword evidence="7 15" id="KW-0479">Metal-binding</keyword>
<feature type="binding site" evidence="18">
    <location>
        <position position="74"/>
    </location>
    <ligand>
        <name>Zn(2+)</name>
        <dbReference type="ChEBI" id="CHEBI:29105"/>
        <note>catalytic</note>
    </ligand>
</feature>
<keyword evidence="8 15" id="KW-0378">Hydrolase</keyword>
<evidence type="ECO:0000256" key="16">
    <source>
        <dbReference type="PIRSR" id="PIRSR006769-1"/>
    </source>
</evidence>
<dbReference type="InterPro" id="IPR050765">
    <property type="entry name" value="Riboflavin_Biosynth_HTPR"/>
</dbReference>
<dbReference type="GO" id="GO:0009231">
    <property type="term" value="P:riboflavin biosynthetic process"/>
    <property type="evidence" value="ECO:0007669"/>
    <property type="project" value="UniProtKB-UniPathway"/>
</dbReference>
<evidence type="ECO:0000256" key="7">
    <source>
        <dbReference type="ARBA" id="ARBA00022723"/>
    </source>
</evidence>
<comment type="similarity">
    <text evidence="4 15">In the N-terminal section; belongs to the cytidine and deoxycytidylate deaminase family.</text>
</comment>
<evidence type="ECO:0000256" key="4">
    <source>
        <dbReference type="ARBA" id="ARBA00005259"/>
    </source>
</evidence>
<evidence type="ECO:0000256" key="12">
    <source>
        <dbReference type="ARBA" id="ARBA00023268"/>
    </source>
</evidence>
<dbReference type="InterPro" id="IPR011549">
    <property type="entry name" value="RibD_C"/>
</dbReference>
<feature type="binding site" evidence="17">
    <location>
        <position position="167"/>
    </location>
    <ligand>
        <name>substrate</name>
    </ligand>
</feature>
<dbReference type="InterPro" id="IPR024072">
    <property type="entry name" value="DHFR-like_dom_sf"/>
</dbReference>
<dbReference type="SUPFAM" id="SSF53597">
    <property type="entry name" value="Dihydrofolate reductase-like"/>
    <property type="match status" value="1"/>
</dbReference>
<evidence type="ECO:0000256" key="9">
    <source>
        <dbReference type="ARBA" id="ARBA00022833"/>
    </source>
</evidence>
<feature type="binding site" evidence="17">
    <location>
        <begin position="292"/>
        <end position="298"/>
    </location>
    <ligand>
        <name>NADP(+)</name>
        <dbReference type="ChEBI" id="CHEBI:58349"/>
    </ligand>
</feature>
<dbReference type="CDD" id="cd01284">
    <property type="entry name" value="Riboflavin_deaminase-reductase"/>
    <property type="match status" value="1"/>
</dbReference>
<dbReference type="InterPro" id="IPR002734">
    <property type="entry name" value="RibDG_C"/>
</dbReference>
<feature type="active site" description="Proton donor" evidence="16">
    <location>
        <position position="51"/>
    </location>
</feature>
<evidence type="ECO:0000256" key="1">
    <source>
        <dbReference type="ARBA" id="ARBA00002151"/>
    </source>
</evidence>
<evidence type="ECO:0000313" key="20">
    <source>
        <dbReference type="EMBL" id="SMB92827.1"/>
    </source>
</evidence>
<comment type="pathway">
    <text evidence="3 15">Cofactor biosynthesis; riboflavin biosynthesis; 5-amino-6-(D-ribitylamino)uracil from GTP: step 3/4.</text>
</comment>
<evidence type="ECO:0000256" key="10">
    <source>
        <dbReference type="ARBA" id="ARBA00022857"/>
    </source>
</evidence>
<dbReference type="InterPro" id="IPR002125">
    <property type="entry name" value="CMP_dCMP_dom"/>
</dbReference>
<feature type="domain" description="CMP/dCMP-type deaminase" evidence="19">
    <location>
        <begin position="1"/>
        <end position="122"/>
    </location>
</feature>
<dbReference type="InterPro" id="IPR004794">
    <property type="entry name" value="Eubact_RibD"/>
</dbReference>
<dbReference type="PANTHER" id="PTHR38011">
    <property type="entry name" value="DIHYDROFOLATE REDUCTASE FAMILY PROTEIN (AFU_ORTHOLOGUE AFUA_8G06820)"/>
    <property type="match status" value="1"/>
</dbReference>
<feature type="binding site" evidence="17">
    <location>
        <position position="153"/>
    </location>
    <ligand>
        <name>NADP(+)</name>
        <dbReference type="ChEBI" id="CHEBI:58349"/>
    </ligand>
</feature>
<keyword evidence="11 15" id="KW-0560">Oxidoreductase</keyword>
<evidence type="ECO:0000256" key="13">
    <source>
        <dbReference type="ARBA" id="ARBA00049861"/>
    </source>
</evidence>
<comment type="function">
    <text evidence="1 15">Converts 2,5-diamino-6-(ribosylamino)-4(3h)-pyrimidinone 5'-phosphate into 5-amino-6-(ribosylamino)-2,4(1h,3h)-pyrimidinedione 5'-phosphate.</text>
</comment>
<dbReference type="Gene3D" id="3.40.430.10">
    <property type="entry name" value="Dihydrofolate Reductase, subunit A"/>
    <property type="match status" value="1"/>
</dbReference>
<comment type="catalytic activity">
    <reaction evidence="13 15">
        <text>5-amino-6-(5-phospho-D-ribitylamino)uracil + NADP(+) = 5-amino-6-(5-phospho-D-ribosylamino)uracil + NADPH + H(+)</text>
        <dbReference type="Rhea" id="RHEA:17845"/>
        <dbReference type="ChEBI" id="CHEBI:15378"/>
        <dbReference type="ChEBI" id="CHEBI:57783"/>
        <dbReference type="ChEBI" id="CHEBI:58349"/>
        <dbReference type="ChEBI" id="CHEBI:58421"/>
        <dbReference type="ChEBI" id="CHEBI:58453"/>
        <dbReference type="EC" id="1.1.1.193"/>
    </reaction>
</comment>
<evidence type="ECO:0000313" key="21">
    <source>
        <dbReference type="Proteomes" id="UP000192731"/>
    </source>
</evidence>
<dbReference type="FunFam" id="3.40.140.10:FF:000025">
    <property type="entry name" value="Riboflavin biosynthesis protein RibD"/>
    <property type="match status" value="1"/>
</dbReference>
<keyword evidence="10 15" id="KW-0521">NADP</keyword>
<name>A0A1W1VHH8_DESTI</name>
<evidence type="ECO:0000256" key="11">
    <source>
        <dbReference type="ARBA" id="ARBA00023002"/>
    </source>
</evidence>
<dbReference type="Pfam" id="PF00383">
    <property type="entry name" value="dCMP_cyt_deam_1"/>
    <property type="match status" value="1"/>
</dbReference>
<dbReference type="PANTHER" id="PTHR38011:SF7">
    <property type="entry name" value="2,5-DIAMINO-6-RIBOSYLAMINO-4(3H)-PYRIMIDINONE 5'-PHOSPHATE REDUCTASE"/>
    <property type="match status" value="1"/>
</dbReference>
<dbReference type="Pfam" id="PF01872">
    <property type="entry name" value="RibD_C"/>
    <property type="match status" value="1"/>
</dbReference>
<dbReference type="GO" id="GO:0008703">
    <property type="term" value="F:5-amino-6-(5-phosphoribosylamino)uracil reductase activity"/>
    <property type="evidence" value="ECO:0007669"/>
    <property type="project" value="UniProtKB-EC"/>
</dbReference>
<dbReference type="PROSITE" id="PS00903">
    <property type="entry name" value="CYT_DCMP_DEAMINASES_1"/>
    <property type="match status" value="1"/>
</dbReference>
<dbReference type="GO" id="GO:0008270">
    <property type="term" value="F:zinc ion binding"/>
    <property type="evidence" value="ECO:0007669"/>
    <property type="project" value="InterPro"/>
</dbReference>
<dbReference type="PIRSF" id="PIRSF006769">
    <property type="entry name" value="RibD"/>
    <property type="match status" value="1"/>
</dbReference>
<accession>A0A1W1VHH8</accession>
<protein>
    <recommendedName>
        <fullName evidence="15">Riboflavin biosynthesis protein RibD</fullName>
    </recommendedName>
    <domain>
        <recommendedName>
            <fullName evidence="15">Diaminohydroxyphosphoribosylaminopyrimidine deaminase</fullName>
            <shortName evidence="15">DRAP deaminase</shortName>
            <ecNumber evidence="15">3.5.4.26</ecNumber>
        </recommendedName>
        <alternativeName>
            <fullName evidence="15">Riboflavin-specific deaminase</fullName>
        </alternativeName>
    </domain>
    <domain>
        <recommendedName>
            <fullName evidence="15">5-amino-6-(5-phosphoribosylamino)uracil reductase</fullName>
            <ecNumber evidence="15">1.1.1.193</ecNumber>
        </recommendedName>
        <alternativeName>
            <fullName evidence="15">HTP reductase</fullName>
        </alternativeName>
    </domain>
</protein>